<evidence type="ECO:0000259" key="2">
    <source>
        <dbReference type="Pfam" id="PF21762"/>
    </source>
</evidence>
<dbReference type="GO" id="GO:0003676">
    <property type="term" value="F:nucleic acid binding"/>
    <property type="evidence" value="ECO:0007669"/>
    <property type="project" value="InterPro"/>
</dbReference>
<dbReference type="InterPro" id="IPR036397">
    <property type="entry name" value="RNaseH_sf"/>
</dbReference>
<sequence>MTAGVTGYFRFTDIFFEWHQALPNKEDIGPLKALISYDALVHPDHPLREQGVDGIEMYLGTFANGEMRLLMSSAQIEYMRYWLHAVGLTDSLIPLPASDWMIRPSELANCSPCVYREASVLKKAIKTIDKNNKKLKFAPSLLTNRRLNFERIRTFWAERVGTWCAMDFEAWERDHHVLTEFGWSLVRWEGNEDEQNEITEEGHLTIREHRGFFNGTYVDDNRDKFGFGESEEVDKKTFRKRILDLIETHRQAGPLFLIFHDNKQDIKYLRSDTIQALTEFEYLLPDQAPTSGIYIIDTAELFAALEGESGGNKRSLERGCRLLQLPTEYLHNAGNDAHYTMAVLRSMASGDPLDVQREKRWPNRTTSSNPKVEFKAWEEDSDMSDLEGVMPVDADAQPGNDDVTWNGFDM</sequence>
<dbReference type="Proteomes" id="UP000076871">
    <property type="component" value="Unassembled WGS sequence"/>
</dbReference>
<evidence type="ECO:0000256" key="1">
    <source>
        <dbReference type="SAM" id="MobiDB-lite"/>
    </source>
</evidence>
<dbReference type="Gene3D" id="3.30.420.10">
    <property type="entry name" value="Ribonuclease H-like superfamily/Ribonuclease H"/>
    <property type="match status" value="1"/>
</dbReference>
<evidence type="ECO:0000313" key="4">
    <source>
        <dbReference type="Proteomes" id="UP000076871"/>
    </source>
</evidence>
<dbReference type="EMBL" id="KV427605">
    <property type="protein sequence ID" value="KZT12480.1"/>
    <property type="molecule type" value="Genomic_DNA"/>
</dbReference>
<dbReference type="RefSeq" id="XP_040769990.1">
    <property type="nucleotide sequence ID" value="XM_040907491.1"/>
</dbReference>
<dbReference type="OrthoDB" id="5953249at2759"/>
<dbReference type="InterPro" id="IPR012337">
    <property type="entry name" value="RNaseH-like_sf"/>
</dbReference>
<dbReference type="SUPFAM" id="SSF53098">
    <property type="entry name" value="Ribonuclease H-like"/>
    <property type="match status" value="1"/>
</dbReference>
<gene>
    <name evidence="3" type="ORF">LAESUDRAFT_718741</name>
</gene>
<dbReference type="AlphaFoldDB" id="A0A165I1S9"/>
<reference evidence="3 4" key="1">
    <citation type="journal article" date="2016" name="Mol. Biol. Evol.">
        <title>Comparative Genomics of Early-Diverging Mushroom-Forming Fungi Provides Insights into the Origins of Lignocellulose Decay Capabilities.</title>
        <authorList>
            <person name="Nagy L.G."/>
            <person name="Riley R."/>
            <person name="Tritt A."/>
            <person name="Adam C."/>
            <person name="Daum C."/>
            <person name="Floudas D."/>
            <person name="Sun H."/>
            <person name="Yadav J.S."/>
            <person name="Pangilinan J."/>
            <person name="Larsson K.H."/>
            <person name="Matsuura K."/>
            <person name="Barry K."/>
            <person name="Labutti K."/>
            <person name="Kuo R."/>
            <person name="Ohm R.A."/>
            <person name="Bhattacharya S.S."/>
            <person name="Shirouzu T."/>
            <person name="Yoshinaga Y."/>
            <person name="Martin F.M."/>
            <person name="Grigoriev I.V."/>
            <person name="Hibbett D.S."/>
        </authorList>
    </citation>
    <scope>NUCLEOTIDE SEQUENCE [LARGE SCALE GENOMIC DNA]</scope>
    <source>
        <strain evidence="3 4">93-53</strain>
    </source>
</reference>
<organism evidence="3 4">
    <name type="scientific">Laetiporus sulphureus 93-53</name>
    <dbReference type="NCBI Taxonomy" id="1314785"/>
    <lineage>
        <taxon>Eukaryota</taxon>
        <taxon>Fungi</taxon>
        <taxon>Dikarya</taxon>
        <taxon>Basidiomycota</taxon>
        <taxon>Agaricomycotina</taxon>
        <taxon>Agaricomycetes</taxon>
        <taxon>Polyporales</taxon>
        <taxon>Laetiporus</taxon>
    </lineage>
</organism>
<dbReference type="PANTHER" id="PTHR28083">
    <property type="entry name" value="GOOD FOR FULL DBP5 ACTIVITY PROTEIN 2"/>
    <property type="match status" value="1"/>
</dbReference>
<dbReference type="InterPro" id="IPR048519">
    <property type="entry name" value="Gfd2/YDR514C-like_C"/>
</dbReference>
<name>A0A165I1S9_9APHY</name>
<protein>
    <recommendedName>
        <fullName evidence="2">Gfd2/YDR514C-like C-terminal domain-containing protein</fullName>
    </recommendedName>
</protein>
<proteinExistence type="predicted"/>
<dbReference type="STRING" id="1314785.A0A165I1S9"/>
<dbReference type="InterPro" id="IPR040151">
    <property type="entry name" value="Gfd2/YDR514C-like"/>
</dbReference>
<feature type="domain" description="Gfd2/YDR514C-like C-terminal" evidence="2">
    <location>
        <begin position="162"/>
        <end position="347"/>
    </location>
</feature>
<accession>A0A165I1S9</accession>
<feature type="region of interest" description="Disordered" evidence="1">
    <location>
        <begin position="389"/>
        <end position="410"/>
    </location>
</feature>
<evidence type="ECO:0000313" key="3">
    <source>
        <dbReference type="EMBL" id="KZT12480.1"/>
    </source>
</evidence>
<dbReference type="GO" id="GO:0005634">
    <property type="term" value="C:nucleus"/>
    <property type="evidence" value="ECO:0007669"/>
    <property type="project" value="TreeGrafter"/>
</dbReference>
<dbReference type="PANTHER" id="PTHR28083:SF1">
    <property type="entry name" value="GOOD FOR FULL DBP5 ACTIVITY PROTEIN 2"/>
    <property type="match status" value="1"/>
</dbReference>
<dbReference type="Pfam" id="PF21762">
    <property type="entry name" value="DEDDh_C"/>
    <property type="match status" value="1"/>
</dbReference>
<keyword evidence="4" id="KW-1185">Reference proteome</keyword>
<dbReference type="InParanoid" id="A0A165I1S9"/>
<dbReference type="GeneID" id="63824520"/>